<accession>A0A0L7K1Y1</accession>
<comment type="caution">
    <text evidence="2">The sequence shown here is derived from an EMBL/GenBank/DDBJ whole genome shotgun (WGS) entry which is preliminary data.</text>
</comment>
<keyword evidence="2" id="KW-0695">RNA-directed DNA polymerase</keyword>
<organism evidence="2 3">
    <name type="scientific">Operophtera brumata</name>
    <name type="common">Winter moth</name>
    <name type="synonym">Phalaena brumata</name>
    <dbReference type="NCBI Taxonomy" id="104452"/>
    <lineage>
        <taxon>Eukaryota</taxon>
        <taxon>Metazoa</taxon>
        <taxon>Ecdysozoa</taxon>
        <taxon>Arthropoda</taxon>
        <taxon>Hexapoda</taxon>
        <taxon>Insecta</taxon>
        <taxon>Pterygota</taxon>
        <taxon>Neoptera</taxon>
        <taxon>Endopterygota</taxon>
        <taxon>Lepidoptera</taxon>
        <taxon>Glossata</taxon>
        <taxon>Ditrysia</taxon>
        <taxon>Geometroidea</taxon>
        <taxon>Geometridae</taxon>
        <taxon>Larentiinae</taxon>
        <taxon>Operophtera</taxon>
    </lineage>
</organism>
<dbReference type="EMBL" id="JTDY01018098">
    <property type="protein sequence ID" value="KOB51826.1"/>
    <property type="molecule type" value="Genomic_DNA"/>
</dbReference>
<evidence type="ECO:0000313" key="2">
    <source>
        <dbReference type="EMBL" id="KOB51826.1"/>
    </source>
</evidence>
<keyword evidence="3" id="KW-1185">Reference proteome</keyword>
<keyword evidence="2" id="KW-0808">Transferase</keyword>
<dbReference type="InterPro" id="IPR005135">
    <property type="entry name" value="Endo/exonuclease/phosphatase"/>
</dbReference>
<name>A0A0L7K1Y1_OPEBR</name>
<gene>
    <name evidence="2" type="ORF">OBRU01_27099</name>
</gene>
<reference evidence="2 3" key="1">
    <citation type="journal article" date="2015" name="Genome Biol. Evol.">
        <title>The genome of winter moth (Operophtera brumata) provides a genomic perspective on sexual dimorphism and phenology.</title>
        <authorList>
            <person name="Derks M.F."/>
            <person name="Smit S."/>
            <person name="Salis L."/>
            <person name="Schijlen E."/>
            <person name="Bossers A."/>
            <person name="Mateman C."/>
            <person name="Pijl A.S."/>
            <person name="de Ridder D."/>
            <person name="Groenen M.A."/>
            <person name="Visser M.E."/>
            <person name="Megens H.J."/>
        </authorList>
    </citation>
    <scope>NUCLEOTIDE SEQUENCE [LARGE SCALE GENOMIC DNA]</scope>
    <source>
        <strain evidence="2">WM2013NL</strain>
        <tissue evidence="2">Head and thorax</tissue>
    </source>
</reference>
<dbReference type="Pfam" id="PF03372">
    <property type="entry name" value="Exo_endo_phos"/>
    <property type="match status" value="1"/>
</dbReference>
<evidence type="ECO:0000259" key="1">
    <source>
        <dbReference type="Pfam" id="PF03372"/>
    </source>
</evidence>
<dbReference type="PANTHER" id="PTHR33395">
    <property type="entry name" value="TRANSCRIPTASE, PUTATIVE-RELATED-RELATED"/>
    <property type="match status" value="1"/>
</dbReference>
<dbReference type="Gene3D" id="3.60.10.10">
    <property type="entry name" value="Endonuclease/exonuclease/phosphatase"/>
    <property type="match status" value="1"/>
</dbReference>
<proteinExistence type="predicted"/>
<dbReference type="GO" id="GO:0003964">
    <property type="term" value="F:RNA-directed DNA polymerase activity"/>
    <property type="evidence" value="ECO:0007669"/>
    <property type="project" value="UniProtKB-KW"/>
</dbReference>
<dbReference type="PANTHER" id="PTHR33395:SF22">
    <property type="entry name" value="REVERSE TRANSCRIPTASE DOMAIN-CONTAINING PROTEIN"/>
    <property type="match status" value="1"/>
</dbReference>
<sequence>MICTFYQNVNRIRSKIKDVYLNASANNYDLICLTESNLNDSVMDGELFDARYNVFRRDRLSTKVPKKEGGGLLIASNKKLRVDWESDVEDIWLTLLSCDHHKPDLNVCLCYLPPDWPVHLLKSFYDNLHRVIFNSKDSDEFLVLGDFNTPLVTWTPS</sequence>
<evidence type="ECO:0000313" key="3">
    <source>
        <dbReference type="Proteomes" id="UP000037510"/>
    </source>
</evidence>
<keyword evidence="2" id="KW-0548">Nucleotidyltransferase</keyword>
<dbReference type="AlphaFoldDB" id="A0A0L7K1Y1"/>
<feature type="non-terminal residue" evidence="2">
    <location>
        <position position="157"/>
    </location>
</feature>
<dbReference type="STRING" id="104452.A0A0L7K1Y1"/>
<dbReference type="InterPro" id="IPR036691">
    <property type="entry name" value="Endo/exonu/phosph_ase_sf"/>
</dbReference>
<dbReference type="Proteomes" id="UP000037510">
    <property type="component" value="Unassembled WGS sequence"/>
</dbReference>
<protein>
    <submittedName>
        <fullName evidence="2">Putative reverse transcriptase</fullName>
    </submittedName>
</protein>
<feature type="domain" description="Endonuclease/exonuclease/phosphatase" evidence="1">
    <location>
        <begin position="8"/>
        <end position="151"/>
    </location>
</feature>
<dbReference type="SUPFAM" id="SSF56219">
    <property type="entry name" value="DNase I-like"/>
    <property type="match status" value="1"/>
</dbReference>